<feature type="region of interest" description="Disordered" evidence="2">
    <location>
        <begin position="69"/>
        <end position="93"/>
    </location>
</feature>
<keyword evidence="1" id="KW-0479">Metal-binding</keyword>
<dbReference type="EMBL" id="JARPOI010000005">
    <property type="protein sequence ID" value="KAJ9179935.1"/>
    <property type="molecule type" value="Genomic_DNA"/>
</dbReference>
<dbReference type="PANTHER" id="PTHR31150">
    <property type="entry name" value="EXPRESSED PROTEIN"/>
    <property type="match status" value="1"/>
</dbReference>
<sequence length="537" mass="59869">MLSCFIVHDDAELQILKLLVPVHPVVSKFAHVELHLLINIPDWTRRQPFCCQKKIANTGALCCVATGPQRVKSPTGGRDSSNNHNEPHWRTNSSFSPPPLRMWDCRLRSDVLPHGSHGVHGSSLSSNSRGSRNWVGSDPLTNHHHSVSDGVLFYSDSLPDNVKEPRWTSPVQKFNLGEVAVSNVGGSRFQTSWFPSTERPFPVRANAASPSFGSPSSQSESSHWESTSKRPFAFSNCNFPSRHSYMSKTVYPLVFRNPVSECETFSDADISSIGRLIPGEDLTSPSCCPDNSSGVEYKFYKTLTELQKLETSPDPSASSRREGFRWSSASSYDLGLDGDRFDVAEDTDIENLRSPNSAVPDQKCGICKKFLWQKSPWSSHRIMRGGDMPITGVLSCSHVFHAECLEQATPKAQIRDPSCPLCLKTIGAVEESRSISEPLQLQVALRSIRRNRGVVISEALGSHNNSEAYTHIKGRLRKNWLRAVPRWNYNGSSLTNRLKRHFTIRGKVCKDISSTKVSRKMGSSSSREPVQRQMSMQ</sequence>
<feature type="domain" description="RING-type" evidence="3">
    <location>
        <begin position="364"/>
        <end position="422"/>
    </location>
</feature>
<dbReference type="SMART" id="SM00184">
    <property type="entry name" value="RING"/>
    <property type="match status" value="1"/>
</dbReference>
<evidence type="ECO:0000259" key="3">
    <source>
        <dbReference type="PROSITE" id="PS50089"/>
    </source>
</evidence>
<feature type="region of interest" description="Disordered" evidence="2">
    <location>
        <begin position="204"/>
        <end position="224"/>
    </location>
</feature>
<keyword evidence="5" id="KW-1185">Reference proteome</keyword>
<organism evidence="4 5">
    <name type="scientific">Hevea brasiliensis</name>
    <name type="common">Para rubber tree</name>
    <name type="synonym">Siphonia brasiliensis</name>
    <dbReference type="NCBI Taxonomy" id="3981"/>
    <lineage>
        <taxon>Eukaryota</taxon>
        <taxon>Viridiplantae</taxon>
        <taxon>Streptophyta</taxon>
        <taxon>Embryophyta</taxon>
        <taxon>Tracheophyta</taxon>
        <taxon>Spermatophyta</taxon>
        <taxon>Magnoliopsida</taxon>
        <taxon>eudicotyledons</taxon>
        <taxon>Gunneridae</taxon>
        <taxon>Pentapetalae</taxon>
        <taxon>rosids</taxon>
        <taxon>fabids</taxon>
        <taxon>Malpighiales</taxon>
        <taxon>Euphorbiaceae</taxon>
        <taxon>Crotonoideae</taxon>
        <taxon>Micrandreae</taxon>
        <taxon>Hevea</taxon>
    </lineage>
</organism>
<feature type="region of interest" description="Disordered" evidence="2">
    <location>
        <begin position="513"/>
        <end position="537"/>
    </location>
</feature>
<comment type="caution">
    <text evidence="4">The sequence shown here is derived from an EMBL/GenBank/DDBJ whole genome shotgun (WGS) entry which is preliminary data.</text>
</comment>
<evidence type="ECO:0000313" key="4">
    <source>
        <dbReference type="EMBL" id="KAJ9179935.1"/>
    </source>
</evidence>
<dbReference type="SUPFAM" id="SSF57850">
    <property type="entry name" value="RING/U-box"/>
    <property type="match status" value="1"/>
</dbReference>
<keyword evidence="1" id="KW-0862">Zinc</keyword>
<protein>
    <recommendedName>
        <fullName evidence="3">RING-type domain-containing protein</fullName>
    </recommendedName>
</protein>
<feature type="compositionally biased region" description="Low complexity" evidence="2">
    <location>
        <begin position="209"/>
        <end position="221"/>
    </location>
</feature>
<feature type="compositionally biased region" description="Polar residues" evidence="2">
    <location>
        <begin position="78"/>
        <end position="93"/>
    </location>
</feature>
<name>A0ABQ9MLT8_HEVBR</name>
<dbReference type="PANTHER" id="PTHR31150:SF2">
    <property type="entry name" value="RING_U-BOX SUPERFAMILY PROTEIN"/>
    <property type="match status" value="1"/>
</dbReference>
<dbReference type="Gene3D" id="3.30.40.10">
    <property type="entry name" value="Zinc/RING finger domain, C3HC4 (zinc finger)"/>
    <property type="match status" value="1"/>
</dbReference>
<keyword evidence="1" id="KW-0863">Zinc-finger</keyword>
<accession>A0ABQ9MLT8</accession>
<evidence type="ECO:0000313" key="5">
    <source>
        <dbReference type="Proteomes" id="UP001174677"/>
    </source>
</evidence>
<evidence type="ECO:0000256" key="2">
    <source>
        <dbReference type="SAM" id="MobiDB-lite"/>
    </source>
</evidence>
<dbReference type="InterPro" id="IPR001841">
    <property type="entry name" value="Znf_RING"/>
</dbReference>
<gene>
    <name evidence="4" type="ORF">P3X46_008245</name>
</gene>
<proteinExistence type="predicted"/>
<dbReference type="InterPro" id="IPR013083">
    <property type="entry name" value="Znf_RING/FYVE/PHD"/>
</dbReference>
<evidence type="ECO:0000256" key="1">
    <source>
        <dbReference type="PROSITE-ProRule" id="PRU00175"/>
    </source>
</evidence>
<dbReference type="Proteomes" id="UP001174677">
    <property type="component" value="Chromosome 5"/>
</dbReference>
<dbReference type="PROSITE" id="PS50089">
    <property type="entry name" value="ZF_RING_2"/>
    <property type="match status" value="1"/>
</dbReference>
<reference evidence="4" key="1">
    <citation type="journal article" date="2023" name="Plant Biotechnol. J.">
        <title>Chromosome-level wild Hevea brasiliensis genome provides new tools for genomic-assisted breeding and valuable loci to elevate rubber yield.</title>
        <authorList>
            <person name="Cheng H."/>
            <person name="Song X."/>
            <person name="Hu Y."/>
            <person name="Wu T."/>
            <person name="Yang Q."/>
            <person name="An Z."/>
            <person name="Feng S."/>
            <person name="Deng Z."/>
            <person name="Wu W."/>
            <person name="Zeng X."/>
            <person name="Tu M."/>
            <person name="Wang X."/>
            <person name="Huang H."/>
        </authorList>
    </citation>
    <scope>NUCLEOTIDE SEQUENCE</scope>
    <source>
        <strain evidence="4">MT/VB/25A 57/8</strain>
    </source>
</reference>